<dbReference type="InterPro" id="IPR052158">
    <property type="entry name" value="INH-QAR"/>
</dbReference>
<dbReference type="InterPro" id="IPR018060">
    <property type="entry name" value="HTH_AraC"/>
</dbReference>
<reference evidence="5 6" key="1">
    <citation type="submission" date="2023-07" db="EMBL/GenBank/DDBJ databases">
        <title>Genomic Encyclopedia of Type Strains, Phase IV (KMG-IV): sequencing the most valuable type-strain genomes for metagenomic binning, comparative biology and taxonomic classification.</title>
        <authorList>
            <person name="Goeker M."/>
        </authorList>
    </citation>
    <scope>NUCLEOTIDE SEQUENCE [LARGE SCALE GENOMIC DNA]</scope>
    <source>
        <strain evidence="5 6">DSM 1112</strain>
    </source>
</reference>
<dbReference type="InterPro" id="IPR009057">
    <property type="entry name" value="Homeodomain-like_sf"/>
</dbReference>
<evidence type="ECO:0000313" key="5">
    <source>
        <dbReference type="EMBL" id="MDQ0320242.1"/>
    </source>
</evidence>
<comment type="caution">
    <text evidence="5">The sequence shown here is derived from an EMBL/GenBank/DDBJ whole genome shotgun (WGS) entry which is preliminary data.</text>
</comment>
<proteinExistence type="predicted"/>
<dbReference type="PROSITE" id="PS01124">
    <property type="entry name" value="HTH_ARAC_FAMILY_2"/>
    <property type="match status" value="1"/>
</dbReference>
<dbReference type="Gene3D" id="3.40.50.880">
    <property type="match status" value="1"/>
</dbReference>
<keyword evidence="3" id="KW-0804">Transcription</keyword>
<keyword evidence="6" id="KW-1185">Reference proteome</keyword>
<dbReference type="PANTHER" id="PTHR43130">
    <property type="entry name" value="ARAC-FAMILY TRANSCRIPTIONAL REGULATOR"/>
    <property type="match status" value="1"/>
</dbReference>
<gene>
    <name evidence="5" type="ORF">QO002_002380</name>
</gene>
<feature type="domain" description="HTH araC/xylS-type" evidence="4">
    <location>
        <begin position="164"/>
        <end position="262"/>
    </location>
</feature>
<evidence type="ECO:0000256" key="2">
    <source>
        <dbReference type="ARBA" id="ARBA00023125"/>
    </source>
</evidence>
<dbReference type="SUPFAM" id="SSF52317">
    <property type="entry name" value="Class I glutamine amidotransferase-like"/>
    <property type="match status" value="1"/>
</dbReference>
<dbReference type="PANTHER" id="PTHR43130:SF3">
    <property type="entry name" value="HTH-TYPE TRANSCRIPTIONAL REGULATOR RV1931C"/>
    <property type="match status" value="1"/>
</dbReference>
<sequence length="274" mass="30406">MTAGIDVPVEGAFTGQERGDLLIVIGGFNLDRNAGRGFIARLQTASRRFACVAGIESGCWLLARSGLVDGRPATAHWEEIEDFTARFPDVQVQADRFVAQGKFWTSGGASPTFDMMLHLIRQHFGAAVALDVASIFVYDEIHAATDAQPVISLGRMQHQAPDLAQAIRLMEKTIDRPLSLDVLARKLGYSRRKLDMLFSRGLETSPGRYYLRLRLQAAQRLIIDTDLAVSEISLRSGFDSLSAFSRSFRGHYGQSPLKLRLTKQRIPRDGRAAW</sequence>
<keyword evidence="1" id="KW-0805">Transcription regulation</keyword>
<dbReference type="Gene3D" id="1.10.10.60">
    <property type="entry name" value="Homeodomain-like"/>
    <property type="match status" value="2"/>
</dbReference>
<evidence type="ECO:0000256" key="3">
    <source>
        <dbReference type="ARBA" id="ARBA00023163"/>
    </source>
</evidence>
<dbReference type="CDD" id="cd03136">
    <property type="entry name" value="GATase1_AraC_ArgR_like"/>
    <property type="match status" value="1"/>
</dbReference>
<evidence type="ECO:0000313" key="6">
    <source>
        <dbReference type="Proteomes" id="UP001230207"/>
    </source>
</evidence>
<dbReference type="Proteomes" id="UP001230207">
    <property type="component" value="Unassembled WGS sequence"/>
</dbReference>
<dbReference type="InterPro" id="IPR029062">
    <property type="entry name" value="Class_I_gatase-like"/>
</dbReference>
<dbReference type="SUPFAM" id="SSF46689">
    <property type="entry name" value="Homeodomain-like"/>
    <property type="match status" value="2"/>
</dbReference>
<dbReference type="Pfam" id="PF01965">
    <property type="entry name" value="DJ-1_PfpI"/>
    <property type="match status" value="1"/>
</dbReference>
<dbReference type="SMART" id="SM00342">
    <property type="entry name" value="HTH_ARAC"/>
    <property type="match status" value="1"/>
</dbReference>
<name>A0ABU0BTR1_9HYPH</name>
<dbReference type="PRINTS" id="PR00032">
    <property type="entry name" value="HTHARAC"/>
</dbReference>
<evidence type="ECO:0000259" key="4">
    <source>
        <dbReference type="PROSITE" id="PS01124"/>
    </source>
</evidence>
<organism evidence="5 6">
    <name type="scientific">Pararhizobium capsulatum DSM 1112</name>
    <dbReference type="NCBI Taxonomy" id="1121113"/>
    <lineage>
        <taxon>Bacteria</taxon>
        <taxon>Pseudomonadati</taxon>
        <taxon>Pseudomonadota</taxon>
        <taxon>Alphaproteobacteria</taxon>
        <taxon>Hyphomicrobiales</taxon>
        <taxon>Rhizobiaceae</taxon>
        <taxon>Rhizobium/Agrobacterium group</taxon>
        <taxon>Pararhizobium</taxon>
    </lineage>
</organism>
<accession>A0ABU0BTR1</accession>
<protein>
    <submittedName>
        <fullName evidence="5">Transcriptional regulator GlxA family with amidase domain</fullName>
    </submittedName>
</protein>
<dbReference type="InterPro" id="IPR002818">
    <property type="entry name" value="DJ-1/PfpI"/>
</dbReference>
<dbReference type="EMBL" id="JAUSVF010000001">
    <property type="protein sequence ID" value="MDQ0320242.1"/>
    <property type="molecule type" value="Genomic_DNA"/>
</dbReference>
<evidence type="ECO:0000256" key="1">
    <source>
        <dbReference type="ARBA" id="ARBA00023015"/>
    </source>
</evidence>
<keyword evidence="2" id="KW-0238">DNA-binding</keyword>
<dbReference type="Pfam" id="PF12833">
    <property type="entry name" value="HTH_18"/>
    <property type="match status" value="1"/>
</dbReference>
<dbReference type="InterPro" id="IPR020449">
    <property type="entry name" value="Tscrpt_reg_AraC-type_HTH"/>
</dbReference>